<comment type="caution">
    <text evidence="3">The sequence shown here is derived from an EMBL/GenBank/DDBJ whole genome shotgun (WGS) entry which is preliminary data.</text>
</comment>
<dbReference type="PROSITE" id="PS51762">
    <property type="entry name" value="GH16_2"/>
    <property type="match status" value="1"/>
</dbReference>
<dbReference type="PANTHER" id="PTHR38121">
    <property type="entry name" value="GH16 DOMAIN-CONTAINING PROTEIN"/>
    <property type="match status" value="1"/>
</dbReference>
<sequence length="365" mass="39695">MSPTSKHQSRRPLATYFALISALLLASAPMVRAQPSLSTEILSQLERRQFAAQVTSANTTAQAIAACDCGFIDLTEGADMTQVWTSLFKADFTTMSSKDLENGFRFMRNAIKRENSATSRAFDPENAGLCGGGLCLDVRPQEDNRVPSGGVYTKSKNMHFGNYYAEVKIPSTPGTVSAFYIYKTDVNEVDMEYNNPSGAINGSIKDTVKPQVYNGNIADASTYQKTYAAGGVDMSLDFHTWAFHWTSDRVEFGLDGDFAQVISTNVPQLPGTLSFSHWSDGNPNYSGGPPVQDTMLNFRRTWAFWNDTSVTMACKRSTAPCKLDARILSGSSADAISSAHRVHQSIGALPLLSLLVLSITVLSLA</sequence>
<feature type="domain" description="GH16" evidence="2">
    <location>
        <begin position="90"/>
        <end position="307"/>
    </location>
</feature>
<reference evidence="3" key="1">
    <citation type="submission" date="2016-04" db="EMBL/GenBank/DDBJ databases">
        <authorList>
            <person name="Nguyen H.D."/>
            <person name="Samba Siva P."/>
            <person name="Cullis J."/>
            <person name="Levesque C.A."/>
            <person name="Hambleton S."/>
        </authorList>
    </citation>
    <scope>NUCLEOTIDE SEQUENCE</scope>
    <source>
        <strain evidence="3">DAOMC 236422</strain>
    </source>
</reference>
<dbReference type="Proteomes" id="UP000078113">
    <property type="component" value="Unassembled WGS sequence"/>
</dbReference>
<dbReference type="InterPro" id="IPR013320">
    <property type="entry name" value="ConA-like_dom_sf"/>
</dbReference>
<reference evidence="3" key="2">
    <citation type="journal article" date="2019" name="IMA Fungus">
        <title>Genome sequencing and comparison of five Tilletia species to identify candidate genes for the detection of regulated species infecting wheat.</title>
        <authorList>
            <person name="Nguyen H.D.T."/>
            <person name="Sultana T."/>
            <person name="Kesanakurti P."/>
            <person name="Hambleton S."/>
        </authorList>
    </citation>
    <scope>NUCLEOTIDE SEQUENCE</scope>
    <source>
        <strain evidence="3">DAOMC 236422</strain>
    </source>
</reference>
<gene>
    <name evidence="3" type="ORF">A4X09_0g256</name>
</gene>
<dbReference type="PANTHER" id="PTHR38121:SF2">
    <property type="entry name" value="ACYLTRANSFERASE 3 DOMAIN-CONTAINING PROTEIN"/>
    <property type="match status" value="1"/>
</dbReference>
<evidence type="ECO:0000259" key="2">
    <source>
        <dbReference type="PROSITE" id="PS51762"/>
    </source>
</evidence>
<keyword evidence="4" id="KW-1185">Reference proteome</keyword>
<dbReference type="CDD" id="cd00413">
    <property type="entry name" value="Glyco_hydrolase_16"/>
    <property type="match status" value="1"/>
</dbReference>
<protein>
    <recommendedName>
        <fullName evidence="2">GH16 domain-containing protein</fullName>
    </recommendedName>
</protein>
<dbReference type="EMBL" id="LWDG02000004">
    <property type="protein sequence ID" value="KAE8272054.1"/>
    <property type="molecule type" value="Genomic_DNA"/>
</dbReference>
<dbReference type="Gene3D" id="2.60.120.200">
    <property type="match status" value="1"/>
</dbReference>
<proteinExistence type="predicted"/>
<evidence type="ECO:0000313" key="3">
    <source>
        <dbReference type="EMBL" id="KAE8272054.1"/>
    </source>
</evidence>
<keyword evidence="1" id="KW-0732">Signal</keyword>
<dbReference type="GO" id="GO:0005975">
    <property type="term" value="P:carbohydrate metabolic process"/>
    <property type="evidence" value="ECO:0007669"/>
    <property type="project" value="InterPro"/>
</dbReference>
<dbReference type="Pfam" id="PF00722">
    <property type="entry name" value="Glyco_hydro_16"/>
    <property type="match status" value="1"/>
</dbReference>
<feature type="signal peptide" evidence="1">
    <location>
        <begin position="1"/>
        <end position="33"/>
    </location>
</feature>
<dbReference type="GO" id="GO:0004553">
    <property type="term" value="F:hydrolase activity, hydrolyzing O-glycosyl compounds"/>
    <property type="evidence" value="ECO:0007669"/>
    <property type="project" value="InterPro"/>
</dbReference>
<name>A0A8X7T862_9BASI</name>
<organism evidence="3 4">
    <name type="scientific">Tilletia walkeri</name>
    <dbReference type="NCBI Taxonomy" id="117179"/>
    <lineage>
        <taxon>Eukaryota</taxon>
        <taxon>Fungi</taxon>
        <taxon>Dikarya</taxon>
        <taxon>Basidiomycota</taxon>
        <taxon>Ustilaginomycotina</taxon>
        <taxon>Exobasidiomycetes</taxon>
        <taxon>Tilletiales</taxon>
        <taxon>Tilletiaceae</taxon>
        <taxon>Tilletia</taxon>
    </lineage>
</organism>
<accession>A0A8X7T862</accession>
<evidence type="ECO:0000256" key="1">
    <source>
        <dbReference type="SAM" id="SignalP"/>
    </source>
</evidence>
<dbReference type="AlphaFoldDB" id="A0A8X7T862"/>
<dbReference type="InterPro" id="IPR000757">
    <property type="entry name" value="Beta-glucanase-like"/>
</dbReference>
<feature type="chain" id="PRO_5036477964" description="GH16 domain-containing protein" evidence="1">
    <location>
        <begin position="34"/>
        <end position="365"/>
    </location>
</feature>
<dbReference type="SUPFAM" id="SSF49899">
    <property type="entry name" value="Concanavalin A-like lectins/glucanases"/>
    <property type="match status" value="1"/>
</dbReference>
<evidence type="ECO:0000313" key="4">
    <source>
        <dbReference type="Proteomes" id="UP000078113"/>
    </source>
</evidence>